<dbReference type="AlphaFoldDB" id="A0A0H5QV64"/>
<accession>A0A0H5QV64</accession>
<dbReference type="EMBL" id="HACM01005210">
    <property type="protein sequence ID" value="CRZ05652.1"/>
    <property type="molecule type" value="Transcribed_RNA"/>
</dbReference>
<organism evidence="1">
    <name type="scientific">Spongospora subterranea</name>
    <dbReference type="NCBI Taxonomy" id="70186"/>
    <lineage>
        <taxon>Eukaryota</taxon>
        <taxon>Sar</taxon>
        <taxon>Rhizaria</taxon>
        <taxon>Endomyxa</taxon>
        <taxon>Phytomyxea</taxon>
        <taxon>Plasmodiophorida</taxon>
        <taxon>Plasmodiophoridae</taxon>
        <taxon>Spongospora</taxon>
    </lineage>
</organism>
<sequence length="135" mass="15441">MEHPSAQLIIAFIEAGMTSVMQVCDVCINKPLKQYIRNAYGEYRDQRLAGEIGPKLQPGEKFKVPREIVWGFVEHAFQQVNQSNDTSRWIADGFRKCGQDPFWLDRSAFKNHLDSLSENSIYAKMEAAAKTMNLQ</sequence>
<protein>
    <submittedName>
        <fullName evidence="1">Uncharacterized protein</fullName>
    </submittedName>
</protein>
<proteinExistence type="predicted"/>
<dbReference type="EMBL" id="HACM01005205">
    <property type="protein sequence ID" value="CRZ05647.1"/>
    <property type="molecule type" value="Transcribed_RNA"/>
</dbReference>
<name>A0A0H5QV64_9EUKA</name>
<evidence type="ECO:0000313" key="1">
    <source>
        <dbReference type="EMBL" id="CRZ05647.1"/>
    </source>
</evidence>
<reference evidence="1" key="1">
    <citation type="submission" date="2015-04" db="EMBL/GenBank/DDBJ databases">
        <title>The genome sequence of the plant pathogenic Rhizarian Plasmodiophora brassicae reveals insights in its biotrophic life cycle and the origin of chitin synthesis.</title>
        <authorList>
            <person name="Schwelm A."/>
            <person name="Fogelqvist J."/>
            <person name="Knaust A."/>
            <person name="Julke S."/>
            <person name="Lilja T."/>
            <person name="Dhandapani V."/>
            <person name="Bonilla-Rosso G."/>
            <person name="Karlsson M."/>
            <person name="Shevchenko A."/>
            <person name="Choi S.R."/>
            <person name="Kim H.G."/>
            <person name="Park J.Y."/>
            <person name="Lim Y.P."/>
            <person name="Ludwig-Muller J."/>
            <person name="Dixelius C."/>
        </authorList>
    </citation>
    <scope>NUCLEOTIDE SEQUENCE</scope>
    <source>
        <tissue evidence="1">Potato root galls</tissue>
    </source>
</reference>